<dbReference type="RefSeq" id="WP_163479890.1">
    <property type="nucleotide sequence ID" value="NZ_JAAGWF010000003.1"/>
</dbReference>
<keyword evidence="3" id="KW-1185">Reference proteome</keyword>
<feature type="region of interest" description="Disordered" evidence="1">
    <location>
        <begin position="1"/>
        <end position="36"/>
    </location>
</feature>
<protein>
    <submittedName>
        <fullName evidence="2">Uncharacterized protein</fullName>
    </submittedName>
</protein>
<feature type="compositionally biased region" description="Basic and acidic residues" evidence="1">
    <location>
        <begin position="21"/>
        <end position="36"/>
    </location>
</feature>
<dbReference type="Proteomes" id="UP000470246">
    <property type="component" value="Unassembled WGS sequence"/>
</dbReference>
<evidence type="ECO:0000313" key="2">
    <source>
        <dbReference type="EMBL" id="NEK56705.1"/>
    </source>
</evidence>
<proteinExistence type="predicted"/>
<accession>A0A7K3VVP6</accession>
<evidence type="ECO:0000313" key="3">
    <source>
        <dbReference type="Proteomes" id="UP000470246"/>
    </source>
</evidence>
<sequence length="57" mass="6065">MSSSGGKTGLRERITSSARRAALDDPAHGRESGHEEYLHAARRSLSWLFPGTAGPAT</sequence>
<name>A0A7K3VVP6_9ACTN</name>
<evidence type="ECO:0000256" key="1">
    <source>
        <dbReference type="SAM" id="MobiDB-lite"/>
    </source>
</evidence>
<gene>
    <name evidence="2" type="ORF">GCU56_02290</name>
</gene>
<dbReference type="AlphaFoldDB" id="A0A7K3VVP6"/>
<organism evidence="2 3">
    <name type="scientific">Geodermatophilus sabuli</name>
    <dbReference type="NCBI Taxonomy" id="1564158"/>
    <lineage>
        <taxon>Bacteria</taxon>
        <taxon>Bacillati</taxon>
        <taxon>Actinomycetota</taxon>
        <taxon>Actinomycetes</taxon>
        <taxon>Geodermatophilales</taxon>
        <taxon>Geodermatophilaceae</taxon>
        <taxon>Geodermatophilus</taxon>
    </lineage>
</organism>
<reference evidence="2 3" key="1">
    <citation type="submission" date="2020-02" db="EMBL/GenBank/DDBJ databases">
        <title>Geodermatophilus sabuli CPCC 205279 I12A-02694.</title>
        <authorList>
            <person name="Jiang Z."/>
        </authorList>
    </citation>
    <scope>NUCLEOTIDE SEQUENCE [LARGE SCALE GENOMIC DNA]</scope>
    <source>
        <strain evidence="2 3">I12A-02694</strain>
    </source>
</reference>
<dbReference type="EMBL" id="JAAGWF010000003">
    <property type="protein sequence ID" value="NEK56705.1"/>
    <property type="molecule type" value="Genomic_DNA"/>
</dbReference>
<comment type="caution">
    <text evidence="2">The sequence shown here is derived from an EMBL/GenBank/DDBJ whole genome shotgun (WGS) entry which is preliminary data.</text>
</comment>